<gene>
    <name evidence="2" type="ORF">GCM10008023_21710</name>
</gene>
<dbReference type="InterPro" id="IPR002477">
    <property type="entry name" value="Peptidoglycan-bd-like"/>
</dbReference>
<dbReference type="InterPro" id="IPR013423">
    <property type="entry name" value="CHP02594"/>
</dbReference>
<reference evidence="3" key="1">
    <citation type="journal article" date="2019" name="Int. J. Syst. Evol. Microbiol.">
        <title>The Global Catalogue of Microorganisms (GCM) 10K type strain sequencing project: providing services to taxonomists for standard genome sequencing and annotation.</title>
        <authorList>
            <consortium name="The Broad Institute Genomics Platform"/>
            <consortium name="The Broad Institute Genome Sequencing Center for Infectious Disease"/>
            <person name="Wu L."/>
            <person name="Ma J."/>
        </authorList>
    </citation>
    <scope>NUCLEOTIDE SEQUENCE [LARGE SCALE GENOMIC DNA]</scope>
    <source>
        <strain evidence="3">CGMCC 1.8957</strain>
    </source>
</reference>
<protein>
    <recommendedName>
        <fullName evidence="1">Peptidoglycan binding-like domain-containing protein</fullName>
    </recommendedName>
</protein>
<dbReference type="Gene3D" id="1.10.101.10">
    <property type="entry name" value="PGBD-like superfamily/PGBD"/>
    <property type="match status" value="1"/>
</dbReference>
<feature type="domain" description="Peptidoglycan binding-like" evidence="1">
    <location>
        <begin position="6"/>
        <end position="57"/>
    </location>
</feature>
<keyword evidence="3" id="KW-1185">Reference proteome</keyword>
<dbReference type="EMBL" id="BNAQ01000003">
    <property type="protein sequence ID" value="GHH17311.1"/>
    <property type="molecule type" value="Genomic_DNA"/>
</dbReference>
<dbReference type="RefSeq" id="WP_189676290.1">
    <property type="nucleotide sequence ID" value="NZ_BNAQ01000003.1"/>
</dbReference>
<dbReference type="Proteomes" id="UP000652430">
    <property type="component" value="Unassembled WGS sequence"/>
</dbReference>
<dbReference type="InterPro" id="IPR036365">
    <property type="entry name" value="PGBD-like_sf"/>
</dbReference>
<organism evidence="2 3">
    <name type="scientific">Sphingomonas glacialis</name>
    <dbReference type="NCBI Taxonomy" id="658225"/>
    <lineage>
        <taxon>Bacteria</taxon>
        <taxon>Pseudomonadati</taxon>
        <taxon>Pseudomonadota</taxon>
        <taxon>Alphaproteobacteria</taxon>
        <taxon>Sphingomonadales</taxon>
        <taxon>Sphingomonadaceae</taxon>
        <taxon>Sphingomonas</taxon>
    </lineage>
</organism>
<evidence type="ECO:0000259" key="1">
    <source>
        <dbReference type="Pfam" id="PF01471"/>
    </source>
</evidence>
<dbReference type="InterPro" id="IPR036366">
    <property type="entry name" value="PGBDSf"/>
</dbReference>
<name>A0ABQ3LKW7_9SPHN</name>
<dbReference type="NCBIfam" id="TIGR02594">
    <property type="entry name" value="TIGR02594 family protein"/>
    <property type="match status" value="1"/>
</dbReference>
<comment type="caution">
    <text evidence="2">The sequence shown here is derived from an EMBL/GenBank/DDBJ whole genome shotgun (WGS) entry which is preliminary data.</text>
</comment>
<accession>A0ABQ3LKW7</accession>
<proteinExistence type="predicted"/>
<evidence type="ECO:0000313" key="2">
    <source>
        <dbReference type="EMBL" id="GHH17311.1"/>
    </source>
</evidence>
<sequence>MTTNLLDVQEALQAKGFDPGPLDGVRGRKTIAAILAFQSAAGLMPDGIVGRQTLAKLIPGTDPATLTLASTIPWLAEAYRLLGLKEDTGAGSNQQILEWARDLHIAYDDDDVPWCGLFVGHCIASQLPREPLPANPLGARSYETFGKKVAPQPGAIMVFWRESEGSGKGHVGFYVGEDQVGDFLILGGNQGNAVSIIGKPRERFLAARWPNTALPATGGPVLAQVPGVGNQVEV</sequence>
<dbReference type="Pfam" id="PF01471">
    <property type="entry name" value="PG_binding_1"/>
    <property type="match status" value="1"/>
</dbReference>
<evidence type="ECO:0000313" key="3">
    <source>
        <dbReference type="Proteomes" id="UP000652430"/>
    </source>
</evidence>
<dbReference type="SUPFAM" id="SSF47090">
    <property type="entry name" value="PGBD-like"/>
    <property type="match status" value="1"/>
</dbReference>